<protein>
    <submittedName>
        <fullName evidence="2">Arylsulfatase A-like enzyme</fullName>
    </submittedName>
</protein>
<evidence type="ECO:0000313" key="2">
    <source>
        <dbReference type="EMBL" id="PSL01698.1"/>
    </source>
</evidence>
<dbReference type="EMBL" id="PYGF01000012">
    <property type="protein sequence ID" value="PSL01698.1"/>
    <property type="molecule type" value="Genomic_DNA"/>
</dbReference>
<name>A0A2P8DWU8_9BACT</name>
<proteinExistence type="predicted"/>
<sequence length="464" mass="54710">MIKFISLSILAFLHLGFQCFSQENRPNIIFILTDDQRWDALGFAGNEFIHTPEMDRLAKEGIFFENAFVTTPICAASRASILTGTYERTHGYTFGQGEIKQQFIDQSYPELMKGSGYHTGFFGKFGINYSGFESLFEVGENYDRLDRYKDRRGYFYKTIGSDTVHLTRYTGHKAIEFIQQVPEDKPFMLSISFSAPHAHDPAEEQYYWNREFDSLYESILFPEAPLTSQEYFEAQPSYVREGENRTRWYWRFDTQEKYQRSMKGYYRMISEIDQEIKLIREELVNQGKDQNTIIILTSDNGYFLGERQLAGKWLMYDNSLRIPLIIHDPRSNQSRKVKDMVLNIDIAPTIFDLAGLEIPKLWQGLSLAGFLKENLPEFNREYFICEHLWQVDIIPPSEGLRAEKWKYFRYINDPQHEELYHLESDPLEKNNLAFNPAFRNQLLELKKEFEIRVKDLKKQSPIIH</sequence>
<gene>
    <name evidence="2" type="ORF">CLV48_11241</name>
</gene>
<dbReference type="AlphaFoldDB" id="A0A2P8DWU8"/>
<reference evidence="2 3" key="1">
    <citation type="submission" date="2018-03" db="EMBL/GenBank/DDBJ databases">
        <title>Genomic Encyclopedia of Archaeal and Bacterial Type Strains, Phase II (KMG-II): from individual species to whole genera.</title>
        <authorList>
            <person name="Goeker M."/>
        </authorList>
    </citation>
    <scope>NUCLEOTIDE SEQUENCE [LARGE SCALE GENOMIC DNA]</scope>
    <source>
        <strain evidence="2 3">DSM 28057</strain>
    </source>
</reference>
<dbReference type="PANTHER" id="PTHR43108">
    <property type="entry name" value="N-ACETYLGLUCOSAMINE-6-SULFATASE FAMILY MEMBER"/>
    <property type="match status" value="1"/>
</dbReference>
<dbReference type="Pfam" id="PF00884">
    <property type="entry name" value="Sulfatase"/>
    <property type="match status" value="1"/>
</dbReference>
<dbReference type="PANTHER" id="PTHR43108:SF6">
    <property type="entry name" value="N-SULPHOGLUCOSAMINE SULPHOHYDROLASE"/>
    <property type="match status" value="1"/>
</dbReference>
<accession>A0A2P8DWU8</accession>
<comment type="caution">
    <text evidence="2">The sequence shown here is derived from an EMBL/GenBank/DDBJ whole genome shotgun (WGS) entry which is preliminary data.</text>
</comment>
<evidence type="ECO:0000259" key="1">
    <source>
        <dbReference type="Pfam" id="PF00884"/>
    </source>
</evidence>
<feature type="domain" description="Sulfatase N-terminal" evidence="1">
    <location>
        <begin position="26"/>
        <end position="355"/>
    </location>
</feature>
<evidence type="ECO:0000313" key="3">
    <source>
        <dbReference type="Proteomes" id="UP000240708"/>
    </source>
</evidence>
<dbReference type="Gene3D" id="3.40.720.10">
    <property type="entry name" value="Alkaline Phosphatase, subunit A"/>
    <property type="match status" value="1"/>
</dbReference>
<dbReference type="SUPFAM" id="SSF53649">
    <property type="entry name" value="Alkaline phosphatase-like"/>
    <property type="match status" value="1"/>
</dbReference>
<organism evidence="2 3">
    <name type="scientific">Cecembia rubra</name>
    <dbReference type="NCBI Taxonomy" id="1485585"/>
    <lineage>
        <taxon>Bacteria</taxon>
        <taxon>Pseudomonadati</taxon>
        <taxon>Bacteroidota</taxon>
        <taxon>Cytophagia</taxon>
        <taxon>Cytophagales</taxon>
        <taxon>Cyclobacteriaceae</taxon>
        <taxon>Cecembia</taxon>
    </lineage>
</organism>
<dbReference type="CDD" id="cd16031">
    <property type="entry name" value="G6S_like"/>
    <property type="match status" value="1"/>
</dbReference>
<dbReference type="Proteomes" id="UP000240708">
    <property type="component" value="Unassembled WGS sequence"/>
</dbReference>
<dbReference type="OrthoDB" id="9815108at2"/>
<dbReference type="RefSeq" id="WP_106568534.1">
    <property type="nucleotide sequence ID" value="NZ_PYGF01000012.1"/>
</dbReference>
<dbReference type="InterPro" id="IPR000917">
    <property type="entry name" value="Sulfatase_N"/>
</dbReference>
<dbReference type="InterPro" id="IPR017850">
    <property type="entry name" value="Alkaline_phosphatase_core_sf"/>
</dbReference>
<keyword evidence="3" id="KW-1185">Reference proteome</keyword>